<name>A0ABT9ICG1_9ACTN</name>
<dbReference type="Proteomes" id="UP001233673">
    <property type="component" value="Unassembled WGS sequence"/>
</dbReference>
<keyword evidence="2" id="KW-1185">Reference proteome</keyword>
<dbReference type="RefSeq" id="WP_305999897.1">
    <property type="nucleotide sequence ID" value="NZ_JASNFN010000011.1"/>
</dbReference>
<evidence type="ECO:0000313" key="2">
    <source>
        <dbReference type="Proteomes" id="UP001233673"/>
    </source>
</evidence>
<evidence type="ECO:0000313" key="1">
    <source>
        <dbReference type="EMBL" id="MDP5183254.1"/>
    </source>
</evidence>
<sequence>GPHWCGCLGNTHPSRTTGPQRLRPSLTISGSRLAITRNREEPLYMAGRLNANGQVSGIESLPARARALLDGTVILQPQKKMSGALQAMGFRQVLAKYPNDAWDYGLGCSYDEDDVVALRDYLAEMFVKLPNETVIAKLACYFDALVYGGGYQGDLGSMHARLGVQPPSP</sequence>
<protein>
    <submittedName>
        <fullName evidence="1">Uncharacterized protein</fullName>
    </submittedName>
</protein>
<comment type="caution">
    <text evidence="1">The sequence shown here is derived from an EMBL/GenBank/DDBJ whole genome shotgun (WGS) entry which is preliminary data.</text>
</comment>
<organism evidence="1 2">
    <name type="scientific">Blastococcus carthaginiensis</name>
    <dbReference type="NCBI Taxonomy" id="3050034"/>
    <lineage>
        <taxon>Bacteria</taxon>
        <taxon>Bacillati</taxon>
        <taxon>Actinomycetota</taxon>
        <taxon>Actinomycetes</taxon>
        <taxon>Geodermatophilales</taxon>
        <taxon>Geodermatophilaceae</taxon>
        <taxon>Blastococcus</taxon>
    </lineage>
</organism>
<proteinExistence type="predicted"/>
<gene>
    <name evidence="1" type="ORF">QOZ88_11445</name>
</gene>
<feature type="non-terminal residue" evidence="1">
    <location>
        <position position="1"/>
    </location>
</feature>
<accession>A0ABT9ICG1</accession>
<reference evidence="2" key="1">
    <citation type="submission" date="2023-05" db="EMBL/GenBank/DDBJ databases">
        <title>Draft genome of Pseudofrankia sp. BMG5.37.</title>
        <authorList>
            <person name="Gtari M."/>
            <person name="Ghodhbane F."/>
            <person name="Sbissi I."/>
        </authorList>
    </citation>
    <scope>NUCLEOTIDE SEQUENCE [LARGE SCALE GENOMIC DNA]</scope>
    <source>
        <strain evidence="2">BMG 814</strain>
    </source>
</reference>
<dbReference type="EMBL" id="JASNFN010000011">
    <property type="protein sequence ID" value="MDP5183254.1"/>
    <property type="molecule type" value="Genomic_DNA"/>
</dbReference>